<evidence type="ECO:0000313" key="2">
    <source>
        <dbReference type="EMBL" id="KAF7412930.1"/>
    </source>
</evidence>
<evidence type="ECO:0000313" key="3">
    <source>
        <dbReference type="Proteomes" id="UP000600918"/>
    </source>
</evidence>
<organism evidence="2 3">
    <name type="scientific">Vespula pensylvanica</name>
    <name type="common">Western yellow jacket</name>
    <name type="synonym">Wasp</name>
    <dbReference type="NCBI Taxonomy" id="30213"/>
    <lineage>
        <taxon>Eukaryota</taxon>
        <taxon>Metazoa</taxon>
        <taxon>Ecdysozoa</taxon>
        <taxon>Arthropoda</taxon>
        <taxon>Hexapoda</taxon>
        <taxon>Insecta</taxon>
        <taxon>Pterygota</taxon>
        <taxon>Neoptera</taxon>
        <taxon>Endopterygota</taxon>
        <taxon>Hymenoptera</taxon>
        <taxon>Apocrita</taxon>
        <taxon>Aculeata</taxon>
        <taxon>Vespoidea</taxon>
        <taxon>Vespidae</taxon>
        <taxon>Vespinae</taxon>
        <taxon>Vespula</taxon>
    </lineage>
</organism>
<sequence length="102" mass="11256">MNDKKKLSVFGGLQKEARLAPVIKLTVKNSANGGNNGISSSLALCPTEVSITHCVRFPWGHPGKRTDSSRGHDVLQRNHGLEIFSRGQPTSTIEDHHHHHHH</sequence>
<dbReference type="Proteomes" id="UP000600918">
    <property type="component" value="Unassembled WGS sequence"/>
</dbReference>
<feature type="region of interest" description="Disordered" evidence="1">
    <location>
        <begin position="81"/>
        <end position="102"/>
    </location>
</feature>
<keyword evidence="3" id="KW-1185">Reference proteome</keyword>
<dbReference type="EMBL" id="JACSDY010000012">
    <property type="protein sequence ID" value="KAF7412930.1"/>
    <property type="molecule type" value="Genomic_DNA"/>
</dbReference>
<proteinExistence type="predicted"/>
<gene>
    <name evidence="2" type="ORF">H0235_012781</name>
</gene>
<reference evidence="2" key="1">
    <citation type="journal article" date="2020" name="G3 (Bethesda)">
        <title>High-Quality Assemblies for Three Invasive Social Wasps from the &lt;i&gt;Vespula&lt;/i&gt; Genus.</title>
        <authorList>
            <person name="Harrop T.W.R."/>
            <person name="Guhlin J."/>
            <person name="McLaughlin G.M."/>
            <person name="Permina E."/>
            <person name="Stockwell P."/>
            <person name="Gilligan J."/>
            <person name="Le Lec M.F."/>
            <person name="Gruber M.A.M."/>
            <person name="Quinn O."/>
            <person name="Lovegrove M."/>
            <person name="Duncan E.J."/>
            <person name="Remnant E.J."/>
            <person name="Van Eeckhoven J."/>
            <person name="Graham B."/>
            <person name="Knapp R.A."/>
            <person name="Langford K.W."/>
            <person name="Kronenberg Z."/>
            <person name="Press M.O."/>
            <person name="Eacker S.M."/>
            <person name="Wilson-Rankin E.E."/>
            <person name="Purcell J."/>
            <person name="Lester P.J."/>
            <person name="Dearden P.K."/>
        </authorList>
    </citation>
    <scope>NUCLEOTIDE SEQUENCE</scope>
    <source>
        <strain evidence="2">Volc-1</strain>
    </source>
</reference>
<comment type="caution">
    <text evidence="2">The sequence shown here is derived from an EMBL/GenBank/DDBJ whole genome shotgun (WGS) entry which is preliminary data.</text>
</comment>
<accession>A0A834KVF6</accession>
<dbReference type="AlphaFoldDB" id="A0A834KVF6"/>
<name>A0A834KVF6_VESPE</name>
<evidence type="ECO:0000256" key="1">
    <source>
        <dbReference type="SAM" id="MobiDB-lite"/>
    </source>
</evidence>
<protein>
    <submittedName>
        <fullName evidence="2">Uncharacterized protein</fullName>
    </submittedName>
</protein>